<dbReference type="RefSeq" id="WP_109610835.1">
    <property type="nucleotide sequence ID" value="NZ_QGHA01000020.1"/>
</dbReference>
<comment type="caution">
    <text evidence="3">The sequence shown here is derived from an EMBL/GenBank/DDBJ whole genome shotgun (WGS) entry which is preliminary data.</text>
</comment>
<sequence>MPEFRDQLNRVITLNNTPKRIITIVPSQTELLLYIGLDKEIAGITNFCVHPADKLEAIPRVGGPKQLNIDKIRSLQPDLIIANKEENDRYQVELLMQIYPVWVSNVKDIDSALQMIATVGDIVGRREQAKALCAEIVSRFNIFPRTRANLNNLMVAYLIWRKPYMVAGAGTYIDHMLYTCGLINVIKQDRYPVVDQNELIRLNPSVIFLSSEPYPFGQKHIAEFNAILPNAHVMLVDGEMFSWYGSHLLLAPGYLGKLINDLNGKLISTK</sequence>
<name>A0A316GTN8_9SPHI</name>
<keyword evidence="4" id="KW-1185">Reference proteome</keyword>
<dbReference type="AlphaFoldDB" id="A0A316GTN8"/>
<evidence type="ECO:0000313" key="4">
    <source>
        <dbReference type="Proteomes" id="UP000245678"/>
    </source>
</evidence>
<protein>
    <submittedName>
        <fullName evidence="3">ABC-type Fe3+-hydroxamate transport system substrate-binding protein</fullName>
    </submittedName>
</protein>
<feature type="domain" description="Fe/B12 periplasmic-binding" evidence="2">
    <location>
        <begin position="20"/>
        <end position="266"/>
    </location>
</feature>
<organism evidence="3 4">
    <name type="scientific">Mucilaginibacter oryzae</name>
    <dbReference type="NCBI Taxonomy" id="468058"/>
    <lineage>
        <taxon>Bacteria</taxon>
        <taxon>Pseudomonadati</taxon>
        <taxon>Bacteroidota</taxon>
        <taxon>Sphingobacteriia</taxon>
        <taxon>Sphingobacteriales</taxon>
        <taxon>Sphingobacteriaceae</taxon>
        <taxon>Mucilaginibacter</taxon>
    </lineage>
</organism>
<dbReference type="Proteomes" id="UP000245678">
    <property type="component" value="Unassembled WGS sequence"/>
</dbReference>
<accession>A0A316GTN8</accession>
<dbReference type="SUPFAM" id="SSF53807">
    <property type="entry name" value="Helical backbone' metal receptor"/>
    <property type="match status" value="1"/>
</dbReference>
<dbReference type="PANTHER" id="PTHR30535:SF35">
    <property type="entry name" value="PERIPLASMIC BINDING PROTEIN"/>
    <property type="match status" value="1"/>
</dbReference>
<evidence type="ECO:0000259" key="2">
    <source>
        <dbReference type="PROSITE" id="PS50983"/>
    </source>
</evidence>
<dbReference type="InterPro" id="IPR054828">
    <property type="entry name" value="Vit_B12_bind_prot"/>
</dbReference>
<gene>
    <name evidence="3" type="ORF">LX99_04958</name>
</gene>
<evidence type="ECO:0000313" key="3">
    <source>
        <dbReference type="EMBL" id="PWK66329.1"/>
    </source>
</evidence>
<dbReference type="EMBL" id="QGHA01000020">
    <property type="protein sequence ID" value="PWK66329.1"/>
    <property type="molecule type" value="Genomic_DNA"/>
</dbReference>
<dbReference type="InterPro" id="IPR002491">
    <property type="entry name" value="ABC_transptr_periplasmic_BD"/>
</dbReference>
<reference evidence="3 4" key="1">
    <citation type="submission" date="2018-05" db="EMBL/GenBank/DDBJ databases">
        <title>Genomic Encyclopedia of Archaeal and Bacterial Type Strains, Phase II (KMG-II): from individual species to whole genera.</title>
        <authorList>
            <person name="Goeker M."/>
        </authorList>
    </citation>
    <scope>NUCLEOTIDE SEQUENCE [LARGE SCALE GENOMIC DNA]</scope>
    <source>
        <strain evidence="3 4">DSM 19975</strain>
    </source>
</reference>
<dbReference type="PROSITE" id="PS50983">
    <property type="entry name" value="FE_B12_PBP"/>
    <property type="match status" value="1"/>
</dbReference>
<proteinExistence type="predicted"/>
<evidence type="ECO:0000256" key="1">
    <source>
        <dbReference type="ARBA" id="ARBA00022729"/>
    </source>
</evidence>
<dbReference type="Gene3D" id="3.40.50.1980">
    <property type="entry name" value="Nitrogenase molybdenum iron protein domain"/>
    <property type="match status" value="2"/>
</dbReference>
<keyword evidence="1" id="KW-0732">Signal</keyword>
<dbReference type="Pfam" id="PF01497">
    <property type="entry name" value="Peripla_BP_2"/>
    <property type="match status" value="1"/>
</dbReference>
<dbReference type="InterPro" id="IPR050902">
    <property type="entry name" value="ABC_Transporter_SBP"/>
</dbReference>
<dbReference type="NCBIfam" id="NF038402">
    <property type="entry name" value="TroA_like"/>
    <property type="match status" value="1"/>
</dbReference>
<dbReference type="PANTHER" id="PTHR30535">
    <property type="entry name" value="VITAMIN B12-BINDING PROTEIN"/>
    <property type="match status" value="1"/>
</dbReference>